<reference evidence="1" key="2">
    <citation type="submission" date="2015-07" db="EMBL/GenBank/DDBJ databases">
        <title>MeaNS - Measles Nucleotide Surveillance Program.</title>
        <authorList>
            <person name="Tran T."/>
            <person name="Druce J."/>
        </authorList>
    </citation>
    <scope>NUCLEOTIDE SEQUENCE</scope>
    <source>
        <strain evidence="1">JCM 11544</strain>
    </source>
</reference>
<dbReference type="Proteomes" id="UP000076510">
    <property type="component" value="Unassembled WGS sequence"/>
</dbReference>
<evidence type="ECO:0000313" key="1">
    <source>
        <dbReference type="EMBL" id="KON82734.1"/>
    </source>
</evidence>
<sequence>MLGFLIDDREKQEIEYLLKREMDEILFDLKDARIEYIVKRAMDERYAILFSLFRRIASHKECLKYMKRTSFKDESNQ</sequence>
<dbReference type="AlphaFoldDB" id="A0A0J5S6T4"/>
<dbReference type="EMBL" id="LGUE01000009">
    <property type="protein sequence ID" value="KON82734.1"/>
    <property type="molecule type" value="Genomic_DNA"/>
</dbReference>
<protein>
    <submittedName>
        <fullName evidence="1">Uncharacterized protein</fullName>
    </submittedName>
</protein>
<keyword evidence="3" id="KW-1185">Reference proteome</keyword>
<reference evidence="2" key="4">
    <citation type="submission" date="2016-01" db="EMBL/GenBank/DDBJ databases">
        <authorList>
            <person name="McClelland M."/>
            <person name="Jain A."/>
            <person name="Saraogi P."/>
            <person name="Mendelson R."/>
            <person name="Westerman R."/>
            <person name="SanMiguel P."/>
            <person name="Csonka L."/>
        </authorList>
    </citation>
    <scope>NUCLEOTIDE SEQUENCE</scope>
    <source>
        <strain evidence="2">M19</strain>
    </source>
</reference>
<reference evidence="4" key="3">
    <citation type="submission" date="2016-01" db="EMBL/GenBank/DDBJ databases">
        <title>Whole genome sequencing of Bhargavaea cecembensis T14.</title>
        <authorList>
            <person name="Hong K.W."/>
        </authorList>
    </citation>
    <scope>NUCLEOTIDE SEQUENCE [LARGE SCALE GENOMIC DNA]</scope>
    <source>
        <strain evidence="4">M19</strain>
    </source>
</reference>
<name>A0A0J5S6T4_9BACI</name>
<gene>
    <name evidence="1" type="ORF">AF331_21045</name>
    <name evidence="2" type="ORF">AV649_20015</name>
</gene>
<dbReference type="RefSeq" id="WP_048007645.1">
    <property type="nucleotide sequence ID" value="NZ_BSED01000374.1"/>
</dbReference>
<dbReference type="EMBL" id="LQQY01000018">
    <property type="protein sequence ID" value="KZE48277.1"/>
    <property type="molecule type" value="Genomic_DNA"/>
</dbReference>
<dbReference type="Proteomes" id="UP000037405">
    <property type="component" value="Unassembled WGS sequence"/>
</dbReference>
<evidence type="ECO:0000313" key="2">
    <source>
        <dbReference type="EMBL" id="KZE48277.1"/>
    </source>
</evidence>
<proteinExistence type="predicted"/>
<evidence type="ECO:0000313" key="3">
    <source>
        <dbReference type="Proteomes" id="UP000037405"/>
    </source>
</evidence>
<accession>A0A0J5S6T4</accession>
<comment type="caution">
    <text evidence="1">The sequence shown here is derived from an EMBL/GenBank/DDBJ whole genome shotgun (WGS) entry which is preliminary data.</text>
</comment>
<reference evidence="3" key="1">
    <citation type="submission" date="2015-07" db="EMBL/GenBank/DDBJ databases">
        <title>Fjat-14235 jcm11544.</title>
        <authorList>
            <person name="Liu B."/>
            <person name="Wang J."/>
            <person name="Zhu Y."/>
            <person name="Liu G."/>
            <person name="Chen Q."/>
            <person name="Chen Z."/>
            <person name="Lan J."/>
            <person name="Che J."/>
            <person name="Ge C."/>
            <person name="Shi H."/>
            <person name="Pan Z."/>
            <person name="Liu X."/>
        </authorList>
    </citation>
    <scope>NUCLEOTIDE SEQUENCE [LARGE SCALE GENOMIC DNA]</scope>
    <source>
        <strain evidence="3">JCM 11544</strain>
    </source>
</reference>
<evidence type="ECO:0000313" key="4">
    <source>
        <dbReference type="Proteomes" id="UP000076510"/>
    </source>
</evidence>
<dbReference type="PATRIC" id="fig|189381.11.peg.3610"/>
<dbReference type="STRING" id="189381.GCA_900166615_00759"/>
<dbReference type="OrthoDB" id="2971867at2"/>
<organism evidence="1 3">
    <name type="scientific">Rossellomorea marisflavi</name>
    <dbReference type="NCBI Taxonomy" id="189381"/>
    <lineage>
        <taxon>Bacteria</taxon>
        <taxon>Bacillati</taxon>
        <taxon>Bacillota</taxon>
        <taxon>Bacilli</taxon>
        <taxon>Bacillales</taxon>
        <taxon>Bacillaceae</taxon>
        <taxon>Rossellomorea</taxon>
    </lineage>
</organism>